<accession>A0A285IND2</accession>
<dbReference type="EMBL" id="OBDY01000010">
    <property type="protein sequence ID" value="SNY49488.1"/>
    <property type="molecule type" value="Genomic_DNA"/>
</dbReference>
<dbReference type="RefSeq" id="WP_097322136.1">
    <property type="nucleotide sequence ID" value="NZ_OBDY01000010.1"/>
</dbReference>
<proteinExistence type="predicted"/>
<protein>
    <submittedName>
        <fullName evidence="2">PQQ-like domain-containing protein</fullName>
    </submittedName>
</protein>
<dbReference type="SUPFAM" id="SSF50998">
    <property type="entry name" value="Quinoprotein alcohol dehydrogenase-like"/>
    <property type="match status" value="1"/>
</dbReference>
<gene>
    <name evidence="2" type="ORF">SAMN05421748_11019</name>
</gene>
<evidence type="ECO:0000313" key="2">
    <source>
        <dbReference type="EMBL" id="SNY49488.1"/>
    </source>
</evidence>
<dbReference type="Gene3D" id="2.130.10.10">
    <property type="entry name" value="YVTN repeat-like/Quinoprotein amine dehydrogenase"/>
    <property type="match status" value="1"/>
</dbReference>
<dbReference type="InterPro" id="IPR015943">
    <property type="entry name" value="WD40/YVTN_repeat-like_dom_sf"/>
</dbReference>
<dbReference type="Proteomes" id="UP000219612">
    <property type="component" value="Unassembled WGS sequence"/>
</dbReference>
<reference evidence="3" key="1">
    <citation type="submission" date="2017-09" db="EMBL/GenBank/DDBJ databases">
        <authorList>
            <person name="Varghese N."/>
            <person name="Submissions S."/>
        </authorList>
    </citation>
    <scope>NUCLEOTIDE SEQUENCE [LARGE SCALE GENOMIC DNA]</scope>
    <source>
        <strain evidence="3">CGMCC 4.6857</strain>
    </source>
</reference>
<evidence type="ECO:0000259" key="1">
    <source>
        <dbReference type="Pfam" id="PF13360"/>
    </source>
</evidence>
<evidence type="ECO:0000313" key="3">
    <source>
        <dbReference type="Proteomes" id="UP000219612"/>
    </source>
</evidence>
<dbReference type="InterPro" id="IPR011047">
    <property type="entry name" value="Quinoprotein_ADH-like_sf"/>
</dbReference>
<feature type="domain" description="Pyrrolo-quinoline quinone repeat" evidence="1">
    <location>
        <begin position="125"/>
        <end position="336"/>
    </location>
</feature>
<sequence>MIDLGDAPREAVPPPVDPPVPLRALLGLLSIALLGLLAAAGPVPHSAAPIVIPADLGDAVYVSDDRMFVVSGSTVVGNGVRVRTIDTYELPRVLAVDSTMVTVSGAVDQVLRAGDIIVASYQLDASGRWAVVAVEAGTDETLWRRPARLLGTDDGQVLLAAEDATLAVDAATGIIRWSVVRPPGGVITETGPAGYPRWLVIQSASGLLETRDAHTGKLVAGRTLPLKSGYVWPVGDLITVDTRDGYSAYHLPDLTFRWRTEADLSQSWMQADCGTLICTFRQQTGMVALDRQTGRALWSSELWAYAEPAGPYLAATRLDRRIDEPAVWLLDPATGKPVGDFGRWESLGRTGDGMIYGKIDVRGEYVLYYGLLDPAEHAIRVTGAASGVSGNCRAASGVLICRLVDASVAVWPLR</sequence>
<dbReference type="OrthoDB" id="3343890at2"/>
<dbReference type="AlphaFoldDB" id="A0A285IND2"/>
<dbReference type="Pfam" id="PF13360">
    <property type="entry name" value="PQQ_2"/>
    <property type="match status" value="1"/>
</dbReference>
<keyword evidence="3" id="KW-1185">Reference proteome</keyword>
<dbReference type="InterPro" id="IPR002372">
    <property type="entry name" value="PQQ_rpt_dom"/>
</dbReference>
<organism evidence="2 3">
    <name type="scientific">Paractinoplanes atraurantiacus</name>
    <dbReference type="NCBI Taxonomy" id="1036182"/>
    <lineage>
        <taxon>Bacteria</taxon>
        <taxon>Bacillati</taxon>
        <taxon>Actinomycetota</taxon>
        <taxon>Actinomycetes</taxon>
        <taxon>Micromonosporales</taxon>
        <taxon>Micromonosporaceae</taxon>
        <taxon>Paractinoplanes</taxon>
    </lineage>
</organism>
<name>A0A285IND2_9ACTN</name>